<keyword evidence="11" id="KW-0808">Transferase</keyword>
<evidence type="ECO:0000259" key="10">
    <source>
        <dbReference type="PROSITE" id="PS51123"/>
    </source>
</evidence>
<dbReference type="InterPro" id="IPR036737">
    <property type="entry name" value="OmpA-like_sf"/>
</dbReference>
<dbReference type="EMBL" id="PDEA01000001">
    <property type="protein sequence ID" value="PEH87924.1"/>
    <property type="molecule type" value="Genomic_DNA"/>
</dbReference>
<name>A0A2A7URQ0_COMTR</name>
<feature type="compositionally biased region" description="Basic and acidic residues" evidence="8">
    <location>
        <begin position="1"/>
        <end position="14"/>
    </location>
</feature>
<dbReference type="RefSeq" id="WP_066541922.1">
    <property type="nucleotide sequence ID" value="NZ_DALZQJ010000047.1"/>
</dbReference>
<keyword evidence="4 9" id="KW-0812">Transmembrane</keyword>
<evidence type="ECO:0000256" key="3">
    <source>
        <dbReference type="ARBA" id="ARBA00022475"/>
    </source>
</evidence>
<evidence type="ECO:0000256" key="9">
    <source>
        <dbReference type="SAM" id="Phobius"/>
    </source>
</evidence>
<comment type="similarity">
    <text evidence="2">Belongs to the MotB family.</text>
</comment>
<dbReference type="GeneID" id="80799786"/>
<accession>A0A2A7URQ0</accession>
<dbReference type="PANTHER" id="PTHR30329:SF21">
    <property type="entry name" value="LIPOPROTEIN YIAD-RELATED"/>
    <property type="match status" value="1"/>
</dbReference>
<organism evidence="11 12">
    <name type="scientific">Comamonas terrigena</name>
    <dbReference type="NCBI Taxonomy" id="32013"/>
    <lineage>
        <taxon>Bacteria</taxon>
        <taxon>Pseudomonadati</taxon>
        <taxon>Pseudomonadota</taxon>
        <taxon>Betaproteobacteria</taxon>
        <taxon>Burkholderiales</taxon>
        <taxon>Comamonadaceae</taxon>
        <taxon>Comamonas</taxon>
    </lineage>
</organism>
<dbReference type="CDD" id="cd07185">
    <property type="entry name" value="OmpA_C-like"/>
    <property type="match status" value="1"/>
</dbReference>
<dbReference type="PANTHER" id="PTHR30329">
    <property type="entry name" value="STATOR ELEMENT OF FLAGELLAR MOTOR COMPLEX"/>
    <property type="match status" value="1"/>
</dbReference>
<gene>
    <name evidence="11" type="ORF">CRM82_04185</name>
</gene>
<evidence type="ECO:0000256" key="8">
    <source>
        <dbReference type="SAM" id="MobiDB-lite"/>
    </source>
</evidence>
<protein>
    <submittedName>
        <fullName evidence="11">Histidine kinase</fullName>
    </submittedName>
</protein>
<feature type="domain" description="OmpA-like" evidence="10">
    <location>
        <begin position="148"/>
        <end position="269"/>
    </location>
</feature>
<evidence type="ECO:0000313" key="11">
    <source>
        <dbReference type="EMBL" id="PEH87924.1"/>
    </source>
</evidence>
<feature type="transmembrane region" description="Helical" evidence="9">
    <location>
        <begin position="32"/>
        <end position="53"/>
    </location>
</feature>
<dbReference type="Pfam" id="PF00691">
    <property type="entry name" value="OmpA"/>
    <property type="match status" value="1"/>
</dbReference>
<dbReference type="Pfam" id="PF13677">
    <property type="entry name" value="MotB_plug"/>
    <property type="match status" value="1"/>
</dbReference>
<dbReference type="GO" id="GO:0016301">
    <property type="term" value="F:kinase activity"/>
    <property type="evidence" value="ECO:0007669"/>
    <property type="project" value="UniProtKB-KW"/>
</dbReference>
<dbReference type="STRING" id="1219032.GCA_001515545_04108"/>
<dbReference type="AlphaFoldDB" id="A0A2A7URQ0"/>
<evidence type="ECO:0000256" key="1">
    <source>
        <dbReference type="ARBA" id="ARBA00004162"/>
    </source>
</evidence>
<comment type="caution">
    <text evidence="11">The sequence shown here is derived from an EMBL/GenBank/DDBJ whole genome shotgun (WGS) entry which is preliminary data.</text>
</comment>
<dbReference type="InterPro" id="IPR025713">
    <property type="entry name" value="MotB-like_N_dom"/>
</dbReference>
<sequence>MLKRAGQEHGEVVVKKSGGKHQHEEHNSAWKVAFADFCLALMCLFLVLWVLAARDKEEIEMAMAAGAAPNMTYQGQGVRMIGEYQPGSLIPKNPVRPQAQEETGGQPRVQKLLDSPEELAQLSRRVREVGEQVGLGDHIVTAVTAEGLRITVHDTEQSGMFKLGSAEPTAEFVRLLRRIGPMFREIDNQLVIAGHTDALPYSSHSAFAASNWSLSMQRALAARGHMMLGGMPERSVLQVIGMAEVAPADPEQPQAAINRRVELLVTTKAHAQNVHQTFGRLPVSEPLTPGLQSSPADTPMLELLRKVLLQPLQGEAQAKP</sequence>
<dbReference type="SUPFAM" id="SSF103088">
    <property type="entry name" value="OmpA-like"/>
    <property type="match status" value="1"/>
</dbReference>
<keyword evidence="3" id="KW-1003">Cell membrane</keyword>
<evidence type="ECO:0000256" key="6">
    <source>
        <dbReference type="ARBA" id="ARBA00023136"/>
    </source>
</evidence>
<evidence type="ECO:0000256" key="2">
    <source>
        <dbReference type="ARBA" id="ARBA00008914"/>
    </source>
</evidence>
<keyword evidence="6 7" id="KW-0472">Membrane</keyword>
<dbReference type="Gene3D" id="3.30.1330.60">
    <property type="entry name" value="OmpA-like domain"/>
    <property type="match status" value="1"/>
</dbReference>
<evidence type="ECO:0000256" key="7">
    <source>
        <dbReference type="PROSITE-ProRule" id="PRU00473"/>
    </source>
</evidence>
<comment type="subcellular location">
    <subcellularLocation>
        <location evidence="1">Cell membrane</location>
        <topology evidence="1">Single-pass membrane protein</topology>
    </subcellularLocation>
</comment>
<dbReference type="Proteomes" id="UP000220246">
    <property type="component" value="Unassembled WGS sequence"/>
</dbReference>
<evidence type="ECO:0000313" key="12">
    <source>
        <dbReference type="Proteomes" id="UP000220246"/>
    </source>
</evidence>
<evidence type="ECO:0000256" key="4">
    <source>
        <dbReference type="ARBA" id="ARBA00022692"/>
    </source>
</evidence>
<evidence type="ECO:0000256" key="5">
    <source>
        <dbReference type="ARBA" id="ARBA00022989"/>
    </source>
</evidence>
<keyword evidence="11" id="KW-0418">Kinase</keyword>
<proteinExistence type="inferred from homology"/>
<dbReference type="PROSITE" id="PS51123">
    <property type="entry name" value="OMPA_2"/>
    <property type="match status" value="1"/>
</dbReference>
<dbReference type="OrthoDB" id="9809186at2"/>
<dbReference type="InterPro" id="IPR050330">
    <property type="entry name" value="Bact_OuterMem_StrucFunc"/>
</dbReference>
<reference evidence="12" key="1">
    <citation type="submission" date="2017-09" db="EMBL/GenBank/DDBJ databases">
        <title>FDA dAtabase for Regulatory Grade micrObial Sequences (FDA-ARGOS): Supporting development and validation of Infectious Disease Dx tests.</title>
        <authorList>
            <person name="Minogue T."/>
            <person name="Wolcott M."/>
            <person name="Wasieloski L."/>
            <person name="Aguilar W."/>
            <person name="Moore D."/>
            <person name="Tallon L."/>
            <person name="Sadzewicz L."/>
            <person name="Ott S."/>
            <person name="Zhao X."/>
            <person name="Nagaraj S."/>
            <person name="Vavikolanu K."/>
            <person name="Aluvathingal J."/>
            <person name="Nadendla S."/>
            <person name="Sichtig H."/>
        </authorList>
    </citation>
    <scope>NUCLEOTIDE SEQUENCE [LARGE SCALE GENOMIC DNA]</scope>
    <source>
        <strain evidence="12">FDAARGOS_394</strain>
    </source>
</reference>
<keyword evidence="12" id="KW-1185">Reference proteome</keyword>
<keyword evidence="5 9" id="KW-1133">Transmembrane helix</keyword>
<dbReference type="InterPro" id="IPR006665">
    <property type="entry name" value="OmpA-like"/>
</dbReference>
<feature type="region of interest" description="Disordered" evidence="8">
    <location>
        <begin position="1"/>
        <end position="21"/>
    </location>
</feature>
<dbReference type="GO" id="GO:0005886">
    <property type="term" value="C:plasma membrane"/>
    <property type="evidence" value="ECO:0007669"/>
    <property type="project" value="UniProtKB-SubCell"/>
</dbReference>